<dbReference type="GO" id="GO:0005788">
    <property type="term" value="C:endoplasmic reticulum lumen"/>
    <property type="evidence" value="ECO:0007669"/>
    <property type="project" value="UniProtKB-SubCell"/>
</dbReference>
<dbReference type="Proteomes" id="UP000708208">
    <property type="component" value="Unassembled WGS sequence"/>
</dbReference>
<evidence type="ECO:0000256" key="4">
    <source>
        <dbReference type="ARBA" id="ARBA00006511"/>
    </source>
</evidence>
<name>A0A8J2JMF8_9HEXA</name>
<comment type="subcellular location">
    <subcellularLocation>
        <location evidence="3">Endoplasmic reticulum lumen</location>
    </subcellularLocation>
</comment>
<evidence type="ECO:0000256" key="3">
    <source>
        <dbReference type="ARBA" id="ARBA00004319"/>
    </source>
</evidence>
<comment type="caution">
    <text evidence="13">The sequence shown here is derived from an EMBL/GenBank/DDBJ whole genome shotgun (WGS) entry which is preliminary data.</text>
</comment>
<dbReference type="Pfam" id="PF08336">
    <property type="entry name" value="P4Ha_N"/>
    <property type="match status" value="1"/>
</dbReference>
<evidence type="ECO:0000256" key="10">
    <source>
        <dbReference type="ARBA" id="ARBA00023004"/>
    </source>
</evidence>
<dbReference type="EMBL" id="CAJVCH010088753">
    <property type="protein sequence ID" value="CAG7722382.1"/>
    <property type="molecule type" value="Genomic_DNA"/>
</dbReference>
<keyword evidence="7" id="KW-0847">Vitamin C</keyword>
<sequence>MQILSSTKKAITLWLITDADLVVAKAVSDQVMAVMDHKLVGLVAGSVHKLAVLVALLDHNSVNITCTIAPSYMDHINTVFICTYRDLNNFNLIVTTNKSFETCQPTMKYLNPAGYFQLAFYSFGIILCCVNLLQVVDSKNMYSRFIRDLQDLERFETRIVKNLTQSLLSSKALPIKSELRRLVELYVRDFYQSCGFIQVKDVYDNEQTRISLNPICSYRLIRRVRDLLPVVISHKSFFRVLRPLWTRIVSFFWKGDWPHSEDVETVVEKILRLQQVYDFNVEQFASGWISTVQTNCTLNSVHCYEIGSIALKSGKYAAAIEWLELGKKKVLVDRKTSLAFVEFSLWNAIDVHNTEFDEDIKLDLDPVFFDREISHEVGDSKSAGKLRNLQCETYKGVNQYHDKLNYLGLCAGENFQSEAERSRLFCWYEFKAHPSLIIGPRKIEFLNRSPDIIRVYALIHDKEIQEVVSDSLPGMFESGVNLSDFDLSENRVKGQRALTTSYRTSVNSWYGQRMDSIWSRRIEQVTGLTLIGNGASENLQVASYSFGGHYIPHMDQVGHDYLPPEKHRVATFMFYFNDVEQGGKTAFTSLGVAATPIKGSAVFWYNVFKDGGADWNTMHGACPVQLGEKWAANKWIKSGPQFLNRKCSLKTHERFQIPVNNVYLPATQAQGNKIEG</sequence>
<feature type="transmembrane region" description="Helical" evidence="11">
    <location>
        <begin position="115"/>
        <end position="136"/>
    </location>
</feature>
<gene>
    <name evidence="13" type="ORF">AFUS01_LOCUS11521</name>
</gene>
<evidence type="ECO:0000256" key="7">
    <source>
        <dbReference type="ARBA" id="ARBA00022896"/>
    </source>
</evidence>
<dbReference type="InterPro" id="IPR013547">
    <property type="entry name" value="P4H_N"/>
</dbReference>
<keyword evidence="9" id="KW-0560">Oxidoreductase</keyword>
<evidence type="ECO:0000256" key="5">
    <source>
        <dbReference type="ARBA" id="ARBA00012269"/>
    </source>
</evidence>
<dbReference type="AlphaFoldDB" id="A0A8J2JMF8"/>
<dbReference type="EC" id="1.14.11.2" evidence="5"/>
<dbReference type="PANTHER" id="PTHR10869">
    <property type="entry name" value="PROLYL 4-HYDROXYLASE ALPHA SUBUNIT"/>
    <property type="match status" value="1"/>
</dbReference>
<dbReference type="InterPro" id="IPR006620">
    <property type="entry name" value="Pro_4_hyd_alph"/>
</dbReference>
<organism evidence="13 14">
    <name type="scientific">Allacma fusca</name>
    <dbReference type="NCBI Taxonomy" id="39272"/>
    <lineage>
        <taxon>Eukaryota</taxon>
        <taxon>Metazoa</taxon>
        <taxon>Ecdysozoa</taxon>
        <taxon>Arthropoda</taxon>
        <taxon>Hexapoda</taxon>
        <taxon>Collembola</taxon>
        <taxon>Symphypleona</taxon>
        <taxon>Sminthuridae</taxon>
        <taxon>Allacma</taxon>
    </lineage>
</organism>
<keyword evidence="11" id="KW-1133">Transmembrane helix</keyword>
<evidence type="ECO:0000256" key="8">
    <source>
        <dbReference type="ARBA" id="ARBA00022964"/>
    </source>
</evidence>
<keyword evidence="14" id="KW-1185">Reference proteome</keyword>
<dbReference type="GO" id="GO:0004656">
    <property type="term" value="F:procollagen-proline 4-dioxygenase activity"/>
    <property type="evidence" value="ECO:0007669"/>
    <property type="project" value="UniProtKB-EC"/>
</dbReference>
<evidence type="ECO:0000256" key="1">
    <source>
        <dbReference type="ARBA" id="ARBA00001961"/>
    </source>
</evidence>
<accession>A0A8J2JMF8</accession>
<comment type="similarity">
    <text evidence="4">Belongs to the P4HA family.</text>
</comment>
<feature type="domain" description="Fe2OG dioxygenase" evidence="12">
    <location>
        <begin position="534"/>
        <end position="638"/>
    </location>
</feature>
<dbReference type="InterPro" id="IPR005123">
    <property type="entry name" value="Oxoglu/Fe-dep_dioxygenase_dom"/>
</dbReference>
<comment type="cofactor">
    <cofactor evidence="1">
        <name>L-ascorbate</name>
        <dbReference type="ChEBI" id="CHEBI:38290"/>
    </cofactor>
</comment>
<proteinExistence type="inferred from homology"/>
<reference evidence="13" key="1">
    <citation type="submission" date="2021-06" db="EMBL/GenBank/DDBJ databases">
        <authorList>
            <person name="Hodson N. C."/>
            <person name="Mongue J. A."/>
            <person name="Jaron S. K."/>
        </authorList>
    </citation>
    <scope>NUCLEOTIDE SEQUENCE</scope>
</reference>
<evidence type="ECO:0000313" key="14">
    <source>
        <dbReference type="Proteomes" id="UP000708208"/>
    </source>
</evidence>
<comment type="function">
    <text evidence="2">Catalyzes the post-translational formation of 4-hydroxyproline in -Xaa-Pro-Gly- sequences in collagens and other proteins.</text>
</comment>
<evidence type="ECO:0000256" key="2">
    <source>
        <dbReference type="ARBA" id="ARBA00002035"/>
    </source>
</evidence>
<keyword evidence="6" id="KW-0479">Metal-binding</keyword>
<evidence type="ECO:0000256" key="11">
    <source>
        <dbReference type="SAM" id="Phobius"/>
    </source>
</evidence>
<keyword evidence="11" id="KW-0812">Transmembrane</keyword>
<evidence type="ECO:0000259" key="12">
    <source>
        <dbReference type="PROSITE" id="PS51471"/>
    </source>
</evidence>
<dbReference type="GO" id="GO:0005506">
    <property type="term" value="F:iron ion binding"/>
    <property type="evidence" value="ECO:0007669"/>
    <property type="project" value="InterPro"/>
</dbReference>
<dbReference type="Pfam" id="PF13640">
    <property type="entry name" value="2OG-FeII_Oxy_3"/>
    <property type="match status" value="1"/>
</dbReference>
<dbReference type="SMART" id="SM00702">
    <property type="entry name" value="P4Hc"/>
    <property type="match status" value="1"/>
</dbReference>
<evidence type="ECO:0000256" key="9">
    <source>
        <dbReference type="ARBA" id="ARBA00023002"/>
    </source>
</evidence>
<keyword evidence="8" id="KW-0223">Dioxygenase</keyword>
<protein>
    <recommendedName>
        <fullName evidence="5">procollagen-proline 4-dioxygenase</fullName>
        <ecNumber evidence="5">1.14.11.2</ecNumber>
    </recommendedName>
</protein>
<dbReference type="GO" id="GO:0031418">
    <property type="term" value="F:L-ascorbic acid binding"/>
    <property type="evidence" value="ECO:0007669"/>
    <property type="project" value="UniProtKB-KW"/>
</dbReference>
<dbReference type="PANTHER" id="PTHR10869:SF244">
    <property type="entry name" value="PROLYL 4-HYDROXYLASE SUBUNIT ALPHA-2"/>
    <property type="match status" value="1"/>
</dbReference>
<keyword evidence="10" id="KW-0408">Iron</keyword>
<dbReference type="InterPro" id="IPR044862">
    <property type="entry name" value="Pro_4_hyd_alph_FE2OG_OXY"/>
</dbReference>
<evidence type="ECO:0000256" key="6">
    <source>
        <dbReference type="ARBA" id="ARBA00022723"/>
    </source>
</evidence>
<dbReference type="PROSITE" id="PS51471">
    <property type="entry name" value="FE2OG_OXY"/>
    <property type="match status" value="1"/>
</dbReference>
<evidence type="ECO:0000313" key="13">
    <source>
        <dbReference type="EMBL" id="CAG7722382.1"/>
    </source>
</evidence>
<dbReference type="OrthoDB" id="420380at2759"/>
<dbReference type="InterPro" id="IPR045054">
    <property type="entry name" value="P4HA-like"/>
</dbReference>
<keyword evidence="11" id="KW-0472">Membrane</keyword>